<accession>A0A8X6VMH5</accession>
<feature type="compositionally biased region" description="Polar residues" evidence="1">
    <location>
        <begin position="134"/>
        <end position="143"/>
    </location>
</feature>
<protein>
    <submittedName>
        <fullName evidence="2">Uncharacterized protein</fullName>
    </submittedName>
</protein>
<gene>
    <name evidence="2" type="primary">B7P43_G03290</name>
    <name evidence="2" type="ORF">TNCV_3875921</name>
</gene>
<reference evidence="2" key="1">
    <citation type="submission" date="2020-08" db="EMBL/GenBank/DDBJ databases">
        <title>Multicomponent nature underlies the extraordinary mechanical properties of spider dragline silk.</title>
        <authorList>
            <person name="Kono N."/>
            <person name="Nakamura H."/>
            <person name="Mori M."/>
            <person name="Yoshida Y."/>
            <person name="Ohtoshi R."/>
            <person name="Malay A.D."/>
            <person name="Moran D.A.P."/>
            <person name="Tomita M."/>
            <person name="Numata K."/>
            <person name="Arakawa K."/>
        </authorList>
    </citation>
    <scope>NUCLEOTIDE SEQUENCE</scope>
</reference>
<feature type="region of interest" description="Disordered" evidence="1">
    <location>
        <begin position="111"/>
        <end position="175"/>
    </location>
</feature>
<comment type="caution">
    <text evidence="2">The sequence shown here is derived from an EMBL/GenBank/DDBJ whole genome shotgun (WGS) entry which is preliminary data.</text>
</comment>
<dbReference type="Proteomes" id="UP000887159">
    <property type="component" value="Unassembled WGS sequence"/>
</dbReference>
<evidence type="ECO:0000313" key="2">
    <source>
        <dbReference type="EMBL" id="GFY18904.1"/>
    </source>
</evidence>
<sequence>MPSSRRCCVLNPDYFCYICGEYVFAKYRKPISDFVKTVYQEYFKIKLCNQNKLWVPHIVCQKCVVCLRLWPSRKRDAVMFETPMIWQEPQNHHDDCYFCVVKINGINPGNRKNRSYPNLSSSQRSQLKSREEQPITSKSSNDPNPCDPERNTSSENSDSDYKFSQENLNHLIRKS</sequence>
<name>A0A8X6VMH5_TRICX</name>
<keyword evidence="3" id="KW-1185">Reference proteome</keyword>
<feature type="compositionally biased region" description="Polar residues" evidence="1">
    <location>
        <begin position="153"/>
        <end position="168"/>
    </location>
</feature>
<evidence type="ECO:0000313" key="3">
    <source>
        <dbReference type="Proteomes" id="UP000887159"/>
    </source>
</evidence>
<organism evidence="2 3">
    <name type="scientific">Trichonephila clavipes</name>
    <name type="common">Golden silk orbweaver</name>
    <name type="synonym">Nephila clavipes</name>
    <dbReference type="NCBI Taxonomy" id="2585209"/>
    <lineage>
        <taxon>Eukaryota</taxon>
        <taxon>Metazoa</taxon>
        <taxon>Ecdysozoa</taxon>
        <taxon>Arthropoda</taxon>
        <taxon>Chelicerata</taxon>
        <taxon>Arachnida</taxon>
        <taxon>Araneae</taxon>
        <taxon>Araneomorphae</taxon>
        <taxon>Entelegynae</taxon>
        <taxon>Araneoidea</taxon>
        <taxon>Nephilidae</taxon>
        <taxon>Trichonephila</taxon>
    </lineage>
</organism>
<dbReference type="AlphaFoldDB" id="A0A8X6VMH5"/>
<proteinExistence type="predicted"/>
<dbReference type="EMBL" id="BMAU01021350">
    <property type="protein sequence ID" value="GFY18904.1"/>
    <property type="molecule type" value="Genomic_DNA"/>
</dbReference>
<evidence type="ECO:0000256" key="1">
    <source>
        <dbReference type="SAM" id="MobiDB-lite"/>
    </source>
</evidence>